<keyword evidence="1" id="KW-1133">Transmembrane helix</keyword>
<dbReference type="AlphaFoldDB" id="A0A345DQ40"/>
<accession>A0A345DQ40</accession>
<dbReference type="EMBL" id="CP031088">
    <property type="protein sequence ID" value="AXF96328.1"/>
    <property type="molecule type" value="Genomic_DNA"/>
</dbReference>
<organism evidence="2 3">
    <name type="scientific">Spiroplasma phoeniceum P40</name>
    <dbReference type="NCBI Taxonomy" id="1276259"/>
    <lineage>
        <taxon>Bacteria</taxon>
        <taxon>Bacillati</taxon>
        <taxon>Mycoplasmatota</taxon>
        <taxon>Mollicutes</taxon>
        <taxon>Entomoplasmatales</taxon>
        <taxon>Spiroplasmataceae</taxon>
        <taxon>Spiroplasma</taxon>
    </lineage>
</organism>
<evidence type="ECO:0000256" key="1">
    <source>
        <dbReference type="SAM" id="Phobius"/>
    </source>
</evidence>
<name>A0A345DQ40_9MOLU</name>
<reference evidence="3" key="1">
    <citation type="submission" date="2018-07" db="EMBL/GenBank/DDBJ databases">
        <title>Complete Genome Sequence of Spiroplasma phoeniceum.</title>
        <authorList>
            <person name="Davis R.E."/>
            <person name="Shao J.Y."/>
            <person name="Zhao Y."/>
            <person name="Silver A."/>
            <person name="Stump z."/>
            <person name="Gasparich G."/>
        </authorList>
    </citation>
    <scope>NUCLEOTIDE SEQUENCE [LARGE SCALE GENOMIC DNA]</scope>
    <source>
        <strain evidence="3">P40</strain>
    </source>
</reference>
<dbReference type="RefSeq" id="WP_114564967.1">
    <property type="nucleotide sequence ID" value="NZ_CP031088.1"/>
</dbReference>
<evidence type="ECO:0000313" key="2">
    <source>
        <dbReference type="EMBL" id="AXF96328.1"/>
    </source>
</evidence>
<keyword evidence="1" id="KW-0812">Transmembrane</keyword>
<proteinExistence type="predicted"/>
<keyword evidence="1" id="KW-0472">Membrane</keyword>
<sequence>MSQIFNGKEGIIAQWKNAIKIRSRAIPDIWNYDFFQNNKDWFTYSINEFKNSLTDKVSYLLLLVPKKLIYEMQQNKFLLIKIILIIIIQLMIFEKKLIMKMVLMFMLWIYKKLIKH</sequence>
<gene>
    <name evidence="2" type="ORF">SDAV_001361</name>
</gene>
<feature type="transmembrane region" description="Helical" evidence="1">
    <location>
        <begin position="76"/>
        <end position="92"/>
    </location>
</feature>
<protein>
    <submittedName>
        <fullName evidence="2">Uncharacterized protein</fullName>
    </submittedName>
</protein>
<dbReference type="KEGG" id="sphh:SDAV_001361"/>
<evidence type="ECO:0000313" key="3">
    <source>
        <dbReference type="Proteomes" id="UP000253689"/>
    </source>
</evidence>
<keyword evidence="3" id="KW-1185">Reference proteome</keyword>
<dbReference type="Proteomes" id="UP000253689">
    <property type="component" value="Chromosome"/>
</dbReference>